<dbReference type="PANTHER" id="PTHR21528">
    <property type="entry name" value="DEHYDRODOLICHYL DIPHOSPHATE SYNTHASE COMPLEX SUBUNIT NUS1"/>
    <property type="match status" value="1"/>
</dbReference>
<sequence>MLNVLLECVRVAYALIEFVLNYLSSPTAFIKSFFDGNDPEVKSTCNIRYPKHLAVLYTEKSSICLETLCDLLMESANAGIKEISVYDPWSHIQQNQYKLKALSENLKYDRKIQKKARNFNRPTLRFSSPDYDDLNDCEDDRYCIQRETPAATLKVNLLGKESGKKALVKICRKLCTSKGSDGDNNNNKNASILGTDQICKALSDESLSEPDFLLKVGRISSMCGYPPWCLRVTEIFPMRHLRGRLNRRQFAQLMEQFSRRDQRFGR</sequence>
<comment type="subcellular location">
    <subcellularLocation>
        <location evidence="2">Endoplasmic reticulum membrane</location>
    </subcellularLocation>
</comment>
<evidence type="ECO:0000256" key="1">
    <source>
        <dbReference type="ARBA" id="ARBA00001946"/>
    </source>
</evidence>
<keyword evidence="14" id="KW-1185">Reference proteome</keyword>
<evidence type="ECO:0000256" key="8">
    <source>
        <dbReference type="ARBA" id="ARBA00022824"/>
    </source>
</evidence>
<keyword evidence="8" id="KW-0256">Endoplasmic reticulum</keyword>
<evidence type="ECO:0000256" key="6">
    <source>
        <dbReference type="ARBA" id="ARBA00022679"/>
    </source>
</evidence>
<comment type="similarity">
    <text evidence="4">Belongs to the UPP synthase family.</text>
</comment>
<dbReference type="Gene3D" id="3.40.1180.10">
    <property type="entry name" value="Decaprenyl diphosphate synthase-like"/>
    <property type="match status" value="1"/>
</dbReference>
<name>A0A0M3K8T0_ANISI</name>
<evidence type="ECO:0000256" key="9">
    <source>
        <dbReference type="ARBA" id="ARBA00022842"/>
    </source>
</evidence>
<dbReference type="SUPFAM" id="SSF64005">
    <property type="entry name" value="Undecaprenyl diphosphate synthase"/>
    <property type="match status" value="1"/>
</dbReference>
<dbReference type="InterPro" id="IPR036424">
    <property type="entry name" value="UPP_synth-like_sf"/>
</dbReference>
<dbReference type="GO" id="GO:1904423">
    <property type="term" value="C:dehydrodolichyl diphosphate synthase complex"/>
    <property type="evidence" value="ECO:0007669"/>
    <property type="project" value="InterPro"/>
</dbReference>
<accession>A0A0M3K8T0</accession>
<evidence type="ECO:0000256" key="2">
    <source>
        <dbReference type="ARBA" id="ARBA00004586"/>
    </source>
</evidence>
<evidence type="ECO:0000256" key="3">
    <source>
        <dbReference type="ARBA" id="ARBA00004922"/>
    </source>
</evidence>
<evidence type="ECO:0000256" key="5">
    <source>
        <dbReference type="ARBA" id="ARBA00012596"/>
    </source>
</evidence>
<dbReference type="InterPro" id="IPR001441">
    <property type="entry name" value="UPP_synth-like"/>
</dbReference>
<protein>
    <recommendedName>
        <fullName evidence="5">ditrans,polycis-polyprenyl diphosphate synthase [(2E,6E)-farnesyldiphosphate specific]</fullName>
        <ecNumber evidence="5">2.5.1.87</ecNumber>
    </recommendedName>
</protein>
<dbReference type="EC" id="2.5.1.87" evidence="5"/>
<dbReference type="Pfam" id="PF01255">
    <property type="entry name" value="Prenyltransf"/>
    <property type="match status" value="1"/>
</dbReference>
<keyword evidence="10" id="KW-1133">Transmembrane helix</keyword>
<dbReference type="OrthoDB" id="19639at2759"/>
<evidence type="ECO:0000256" key="10">
    <source>
        <dbReference type="ARBA" id="ARBA00022989"/>
    </source>
</evidence>
<reference evidence="13 14" key="2">
    <citation type="submission" date="2018-11" db="EMBL/GenBank/DDBJ databases">
        <authorList>
            <consortium name="Pathogen Informatics"/>
        </authorList>
    </citation>
    <scope>NUCLEOTIDE SEQUENCE [LARGE SCALE GENOMIC DNA]</scope>
</reference>
<comment type="catalytic activity">
    <reaction evidence="12">
        <text>n isopentenyl diphosphate + (2E,6E)-farnesyl diphosphate = a di-trans,poly-cis-polyprenyl diphosphate + n diphosphate</text>
        <dbReference type="Rhea" id="RHEA:53008"/>
        <dbReference type="Rhea" id="RHEA-COMP:19494"/>
        <dbReference type="ChEBI" id="CHEBI:33019"/>
        <dbReference type="ChEBI" id="CHEBI:128769"/>
        <dbReference type="ChEBI" id="CHEBI:136960"/>
        <dbReference type="ChEBI" id="CHEBI:175763"/>
        <dbReference type="EC" id="2.5.1.87"/>
    </reaction>
</comment>
<keyword evidence="9" id="KW-0460">Magnesium</keyword>
<evidence type="ECO:0000256" key="12">
    <source>
        <dbReference type="ARBA" id="ARBA00047353"/>
    </source>
</evidence>
<comment type="pathway">
    <text evidence="3">Protein modification; protein glycosylation.</text>
</comment>
<dbReference type="PANTHER" id="PTHR21528:SF0">
    <property type="entry name" value="DEHYDRODOLICHYL DIPHOSPHATE SYNTHASE COMPLEX SUBUNIT NUS1"/>
    <property type="match status" value="1"/>
</dbReference>
<comment type="cofactor">
    <cofactor evidence="1">
        <name>Mg(2+)</name>
        <dbReference type="ChEBI" id="CHEBI:18420"/>
    </cofactor>
</comment>
<dbReference type="Proteomes" id="UP000267096">
    <property type="component" value="Unassembled WGS sequence"/>
</dbReference>
<evidence type="ECO:0000313" key="15">
    <source>
        <dbReference type="WBParaSite" id="ASIM_0001737101-mRNA-1"/>
    </source>
</evidence>
<proteinExistence type="inferred from homology"/>
<evidence type="ECO:0000313" key="14">
    <source>
        <dbReference type="Proteomes" id="UP000267096"/>
    </source>
</evidence>
<organism evidence="15">
    <name type="scientific">Anisakis simplex</name>
    <name type="common">Herring worm</name>
    <dbReference type="NCBI Taxonomy" id="6269"/>
    <lineage>
        <taxon>Eukaryota</taxon>
        <taxon>Metazoa</taxon>
        <taxon>Ecdysozoa</taxon>
        <taxon>Nematoda</taxon>
        <taxon>Chromadorea</taxon>
        <taxon>Rhabditida</taxon>
        <taxon>Spirurina</taxon>
        <taxon>Ascaridomorpha</taxon>
        <taxon>Ascaridoidea</taxon>
        <taxon>Anisakidae</taxon>
        <taxon>Anisakis</taxon>
        <taxon>Anisakis simplex complex</taxon>
    </lineage>
</organism>
<evidence type="ECO:0000256" key="7">
    <source>
        <dbReference type="ARBA" id="ARBA00022692"/>
    </source>
</evidence>
<reference evidence="15" key="1">
    <citation type="submission" date="2017-02" db="UniProtKB">
        <authorList>
            <consortium name="WormBaseParasite"/>
        </authorList>
    </citation>
    <scope>IDENTIFICATION</scope>
</reference>
<dbReference type="EMBL" id="UYRR01033397">
    <property type="protein sequence ID" value="VDK58669.1"/>
    <property type="molecule type" value="Genomic_DNA"/>
</dbReference>
<gene>
    <name evidence="13" type="ORF">ASIM_LOCUS16777</name>
</gene>
<dbReference type="GO" id="GO:0045547">
    <property type="term" value="F:ditrans,polycis-polyprenyl diphosphate synthase [(2E,6E)-farnesyl diphosphate specific] activity"/>
    <property type="evidence" value="ECO:0007669"/>
    <property type="project" value="UniProtKB-EC"/>
</dbReference>
<dbReference type="AlphaFoldDB" id="A0A0M3K8T0"/>
<keyword evidence="7" id="KW-0812">Transmembrane</keyword>
<evidence type="ECO:0000256" key="11">
    <source>
        <dbReference type="ARBA" id="ARBA00023136"/>
    </source>
</evidence>
<keyword evidence="11" id="KW-0472">Membrane</keyword>
<evidence type="ECO:0000313" key="13">
    <source>
        <dbReference type="EMBL" id="VDK58669.1"/>
    </source>
</evidence>
<dbReference type="UniPathway" id="UPA00378"/>
<evidence type="ECO:0000256" key="4">
    <source>
        <dbReference type="ARBA" id="ARBA00005432"/>
    </source>
</evidence>
<dbReference type="WBParaSite" id="ASIM_0001737101-mRNA-1">
    <property type="protein sequence ID" value="ASIM_0001737101-mRNA-1"/>
    <property type="gene ID" value="ASIM_0001737101"/>
</dbReference>
<keyword evidence="6" id="KW-0808">Transferase</keyword>
<dbReference type="GO" id="GO:0005789">
    <property type="term" value="C:endoplasmic reticulum membrane"/>
    <property type="evidence" value="ECO:0007669"/>
    <property type="project" value="UniProtKB-SubCell"/>
</dbReference>
<dbReference type="InterPro" id="IPR038887">
    <property type="entry name" value="Nus1/NgBR"/>
</dbReference>